<proteinExistence type="predicted"/>
<comment type="caution">
    <text evidence="2">The sequence shown here is derived from an EMBL/GenBank/DDBJ whole genome shotgun (WGS) entry which is preliminary data.</text>
</comment>
<organism evidence="2">
    <name type="scientific">hot springs metagenome</name>
    <dbReference type="NCBI Taxonomy" id="433727"/>
    <lineage>
        <taxon>unclassified sequences</taxon>
        <taxon>metagenomes</taxon>
        <taxon>ecological metagenomes</taxon>
    </lineage>
</organism>
<sequence>MKKAFSIIFLILFVVSMVGIATAKEKIKVKQITGDVAAVDAVAKSLTVKGKKAEITVTADEKALADIKIGDKVVVKYTEQDGKNIAKSIKKVADKAEKKGEEKKAEPAKPAKPAEQQKGKDVKKKKSIEGC</sequence>
<evidence type="ECO:0000256" key="1">
    <source>
        <dbReference type="SAM" id="MobiDB-lite"/>
    </source>
</evidence>
<gene>
    <name evidence="2" type="ORF">A45J_1217</name>
</gene>
<feature type="region of interest" description="Disordered" evidence="1">
    <location>
        <begin position="96"/>
        <end position="131"/>
    </location>
</feature>
<evidence type="ECO:0000313" key="2">
    <source>
        <dbReference type="EMBL" id="GER93476.1"/>
    </source>
</evidence>
<accession>A0A5J4L7D4</accession>
<name>A0A5J4L7D4_9ZZZZ</name>
<dbReference type="EMBL" id="BLAB01000001">
    <property type="protein sequence ID" value="GER93476.1"/>
    <property type="molecule type" value="Genomic_DNA"/>
</dbReference>
<dbReference type="AlphaFoldDB" id="A0A5J4L7D4"/>
<feature type="compositionally biased region" description="Basic residues" evidence="1">
    <location>
        <begin position="121"/>
        <end position="131"/>
    </location>
</feature>
<reference evidence="2" key="1">
    <citation type="submission" date="2019-10" db="EMBL/GenBank/DDBJ databases">
        <title>Metagenomic sequencing of thiosulfate-disproportionating enrichment culture.</title>
        <authorList>
            <person name="Umezawa K."/>
            <person name="Kojima H."/>
            <person name="Fukui M."/>
        </authorList>
    </citation>
    <scope>NUCLEOTIDE SEQUENCE</scope>
    <source>
        <strain evidence="2">45J</strain>
    </source>
</reference>
<feature type="compositionally biased region" description="Basic and acidic residues" evidence="1">
    <location>
        <begin position="96"/>
        <end position="109"/>
    </location>
</feature>
<protein>
    <recommendedName>
        <fullName evidence="3">DUF5666 domain-containing protein</fullName>
    </recommendedName>
</protein>
<evidence type="ECO:0008006" key="3">
    <source>
        <dbReference type="Google" id="ProtNLM"/>
    </source>
</evidence>